<evidence type="ECO:0000313" key="1">
    <source>
        <dbReference type="EMBL" id="EIW86967.1"/>
    </source>
</evidence>
<dbReference type="Pfam" id="PF01026">
    <property type="entry name" value="TatD_DNase"/>
    <property type="match status" value="1"/>
</dbReference>
<reference evidence="2" key="1">
    <citation type="journal article" date="2012" name="Science">
        <title>The Paleozoic origin of enzymatic lignin decomposition reconstructed from 31 fungal genomes.</title>
        <authorList>
            <person name="Floudas D."/>
            <person name="Binder M."/>
            <person name="Riley R."/>
            <person name="Barry K."/>
            <person name="Blanchette R.A."/>
            <person name="Henrissat B."/>
            <person name="Martinez A.T."/>
            <person name="Otillar R."/>
            <person name="Spatafora J.W."/>
            <person name="Yadav J.S."/>
            <person name="Aerts A."/>
            <person name="Benoit I."/>
            <person name="Boyd A."/>
            <person name="Carlson A."/>
            <person name="Copeland A."/>
            <person name="Coutinho P.M."/>
            <person name="de Vries R.P."/>
            <person name="Ferreira P."/>
            <person name="Findley K."/>
            <person name="Foster B."/>
            <person name="Gaskell J."/>
            <person name="Glotzer D."/>
            <person name="Gorecki P."/>
            <person name="Heitman J."/>
            <person name="Hesse C."/>
            <person name="Hori C."/>
            <person name="Igarashi K."/>
            <person name="Jurgens J.A."/>
            <person name="Kallen N."/>
            <person name="Kersten P."/>
            <person name="Kohler A."/>
            <person name="Kuees U."/>
            <person name="Kumar T.K.A."/>
            <person name="Kuo A."/>
            <person name="LaButti K."/>
            <person name="Larrondo L.F."/>
            <person name="Lindquist E."/>
            <person name="Ling A."/>
            <person name="Lombard V."/>
            <person name="Lucas S."/>
            <person name="Lundell T."/>
            <person name="Martin R."/>
            <person name="McLaughlin D.J."/>
            <person name="Morgenstern I."/>
            <person name="Morin E."/>
            <person name="Murat C."/>
            <person name="Nagy L.G."/>
            <person name="Nolan M."/>
            <person name="Ohm R.A."/>
            <person name="Patyshakuliyeva A."/>
            <person name="Rokas A."/>
            <person name="Ruiz-Duenas F.J."/>
            <person name="Sabat G."/>
            <person name="Salamov A."/>
            <person name="Samejima M."/>
            <person name="Schmutz J."/>
            <person name="Slot J.C."/>
            <person name="St John F."/>
            <person name="Stenlid J."/>
            <person name="Sun H."/>
            <person name="Sun S."/>
            <person name="Syed K."/>
            <person name="Tsang A."/>
            <person name="Wiebenga A."/>
            <person name="Young D."/>
            <person name="Pisabarro A."/>
            <person name="Eastwood D.C."/>
            <person name="Martin F."/>
            <person name="Cullen D."/>
            <person name="Grigoriev I.V."/>
            <person name="Hibbett D.S."/>
        </authorList>
    </citation>
    <scope>NUCLEOTIDE SEQUENCE [LARGE SCALE GENOMIC DNA]</scope>
    <source>
        <strain evidence="2">RWD-64-598 SS2</strain>
    </source>
</reference>
<evidence type="ECO:0000313" key="2">
    <source>
        <dbReference type="Proteomes" id="UP000053558"/>
    </source>
</evidence>
<dbReference type="KEGG" id="cput:CONPUDRAFT_79161"/>
<keyword evidence="1" id="KW-0378">Hydrolase</keyword>
<dbReference type="InterPro" id="IPR001130">
    <property type="entry name" value="TatD-like"/>
</dbReference>
<proteinExistence type="predicted"/>
<dbReference type="OMA" id="VTDAHCH"/>
<dbReference type="Proteomes" id="UP000053558">
    <property type="component" value="Unassembled WGS sequence"/>
</dbReference>
<name>A0A5M3N6V8_CONPW</name>
<dbReference type="PANTHER" id="PTHR47345:SF1">
    <property type="entry name" value="CUT9-INTERACTING PROTEIN SCN1"/>
    <property type="match status" value="1"/>
</dbReference>
<dbReference type="AlphaFoldDB" id="A0A5M3N6V8"/>
<dbReference type="GeneID" id="19209876"/>
<dbReference type="Gene3D" id="3.20.20.140">
    <property type="entry name" value="Metal-dependent hydrolases"/>
    <property type="match status" value="1"/>
</dbReference>
<dbReference type="RefSeq" id="XP_007762820.1">
    <property type="nucleotide sequence ID" value="XM_007764630.1"/>
</dbReference>
<organism evidence="1 2">
    <name type="scientific">Coniophora puteana (strain RWD-64-598)</name>
    <name type="common">Brown rot fungus</name>
    <dbReference type="NCBI Taxonomy" id="741705"/>
    <lineage>
        <taxon>Eukaryota</taxon>
        <taxon>Fungi</taxon>
        <taxon>Dikarya</taxon>
        <taxon>Basidiomycota</taxon>
        <taxon>Agaricomycotina</taxon>
        <taxon>Agaricomycetes</taxon>
        <taxon>Agaricomycetidae</taxon>
        <taxon>Boletales</taxon>
        <taxon>Coniophorineae</taxon>
        <taxon>Coniophoraceae</taxon>
        <taxon>Coniophora</taxon>
    </lineage>
</organism>
<dbReference type="InterPro" id="IPR053044">
    <property type="entry name" value="Metallo-hydrolase/TatD-type"/>
</dbReference>
<keyword evidence="2" id="KW-1185">Reference proteome</keyword>
<gene>
    <name evidence="1" type="ORF">CONPUDRAFT_79161</name>
</gene>
<dbReference type="OrthoDB" id="413993at2759"/>
<dbReference type="InterPro" id="IPR032466">
    <property type="entry name" value="Metal_Hydrolase"/>
</dbReference>
<dbReference type="SUPFAM" id="SSF51556">
    <property type="entry name" value="Metallo-dependent hydrolases"/>
    <property type="match status" value="1"/>
</dbReference>
<accession>A0A5M3N6V8</accession>
<dbReference type="GO" id="GO:0016788">
    <property type="term" value="F:hydrolase activity, acting on ester bonds"/>
    <property type="evidence" value="ECO:0007669"/>
    <property type="project" value="InterPro"/>
</dbReference>
<comment type="caution">
    <text evidence="1">The sequence shown here is derived from an EMBL/GenBank/DDBJ whole genome shotgun (WGS) entry which is preliminary data.</text>
</comment>
<dbReference type="PANTHER" id="PTHR47345">
    <property type="entry name" value="CUT9-INTERACTING PROTEIN SCN1"/>
    <property type="match status" value="1"/>
</dbReference>
<dbReference type="EMBL" id="JH711573">
    <property type="protein sequence ID" value="EIW86967.1"/>
    <property type="molecule type" value="Genomic_DNA"/>
</dbReference>
<sequence>MHDLAITVCPMATRPFDQPLVLELARKYPDQVVPGFGYHPWFTHWISLSGTPTKEQHYRKLFLPDPPSQDTVAIFERLLPLLPDPIPLEAILADVRQNLLAVPRAMLGEVGFDRQARIPMQVHVRPREMTPFKIPFDHQLAILRAQLDIAIELGRNVSMHSVQATKATVDLLDSLAEKHGDKWRRVSLDLHSCTLSPETWKNIEKRHPNVFLSISTGINVRCQNLSALVQVASPDRLLVESDHNNIDGCTSLTWDIVLLLAEIKQWPVETVWKDDPRDDQRGVVHQLQANWKRFQEANFGPAKKKRAGRKPKQPRD</sequence>
<protein>
    <submittedName>
        <fullName evidence="1">Metallo-dependent hydrolase</fullName>
    </submittedName>
</protein>